<feature type="region of interest" description="VHIID" evidence="3">
    <location>
        <begin position="151"/>
        <end position="216"/>
    </location>
</feature>
<keyword evidence="2" id="KW-0804">Transcription</keyword>
<dbReference type="PANTHER" id="PTHR31636">
    <property type="entry name" value="OSJNBA0084A10.13 PROTEIN-RELATED"/>
    <property type="match status" value="1"/>
</dbReference>
<feature type="compositionally biased region" description="Acidic residues" evidence="4">
    <location>
        <begin position="813"/>
        <end position="847"/>
    </location>
</feature>
<feature type="short sequence motif" description="VHIID" evidence="3">
    <location>
        <begin position="182"/>
        <end position="186"/>
    </location>
</feature>
<feature type="region of interest" description="SAW" evidence="3">
    <location>
        <begin position="302"/>
        <end position="376"/>
    </location>
</feature>
<dbReference type="Gene3D" id="3.40.50.1000">
    <property type="entry name" value="HAD superfamily/HAD-like"/>
    <property type="match status" value="1"/>
</dbReference>
<proteinExistence type="inferred from homology"/>
<gene>
    <name evidence="5" type="ORF">F3Y22_tig00110903pilonHSYRG00002</name>
</gene>
<evidence type="ECO:0000313" key="6">
    <source>
        <dbReference type="Proteomes" id="UP000436088"/>
    </source>
</evidence>
<keyword evidence="1" id="KW-0805">Transcription regulation</keyword>
<dbReference type="InterPro" id="IPR005202">
    <property type="entry name" value="TF_GRAS"/>
</dbReference>
<evidence type="ECO:0000256" key="4">
    <source>
        <dbReference type="SAM" id="MobiDB-lite"/>
    </source>
</evidence>
<dbReference type="PROSITE" id="PS50985">
    <property type="entry name" value="GRAS"/>
    <property type="match status" value="1"/>
</dbReference>
<feature type="region of interest" description="Disordered" evidence="4">
    <location>
        <begin position="808"/>
        <end position="854"/>
    </location>
</feature>
<evidence type="ECO:0000256" key="3">
    <source>
        <dbReference type="PROSITE-ProRule" id="PRU01191"/>
    </source>
</evidence>
<comment type="similarity">
    <text evidence="3">Belongs to the GRAS family.</text>
</comment>
<reference evidence="5" key="1">
    <citation type="submission" date="2019-09" db="EMBL/GenBank/DDBJ databases">
        <title>Draft genome information of white flower Hibiscus syriacus.</title>
        <authorList>
            <person name="Kim Y.-M."/>
        </authorList>
    </citation>
    <scope>NUCLEOTIDE SEQUENCE [LARGE SCALE GENOMIC DNA]</scope>
    <source>
        <strain evidence="5">YM2019G1</strain>
    </source>
</reference>
<evidence type="ECO:0000313" key="5">
    <source>
        <dbReference type="EMBL" id="KAE8690273.1"/>
    </source>
</evidence>
<dbReference type="CDD" id="cd00084">
    <property type="entry name" value="HMG-box_SF"/>
    <property type="match status" value="1"/>
</dbReference>
<dbReference type="AlphaFoldDB" id="A0A6A2ZF28"/>
<protein>
    <submittedName>
        <fullName evidence="5">Scarecrow-like transcription factor PAT1</fullName>
    </submittedName>
</protein>
<feature type="compositionally biased region" description="Basic and acidic residues" evidence="4">
    <location>
        <begin position="445"/>
        <end position="460"/>
    </location>
</feature>
<dbReference type="InterPro" id="IPR023214">
    <property type="entry name" value="HAD_sf"/>
</dbReference>
<sequence length="964" mass="109408">MQTSWNRKFTVQDVESYRLPPKLERYCTLDTHRSPDDKCCSPVSDSCVTDNEHDLSHMIRQLETAMLGTDSEIFDVHNLTGSGRSTGVSIESERWKYLMEMIARGDLRELLSRLGAYMLEGLVARLASSGSSIYKALRCKEPASAELLSYMHILYEICPYFKFGYMSANGAIAEAMKDESRIHIIDFQIAQGSQWLTLIHALAARPGGPPCIRITGIDDSTSSYARGGGLERVGQRLCKLASHVRSPLSSKPLLFPCGHSEPSGQTVKVGKEFVSKVCQGITRNGSALNKHCLAREIVNIIACEGPERVERHELLGKWRSRFTMAGFKPSPLSSFVNSAIKTLLQSYCDKYTLEERDGVLYLGWMNRGKMESMGWKIVGGADDFEIEAETRSNQRVDICTSSNMAECKRMKGDGTQSGSVKKDVRSKWNSMSDAEKEPYITQSRNDSKKQRTRKAHENKEVSTRCSIKRVNLLNTLRRRSVDVLGEIGFGSLIGVRDRPIRRELCRSLMAHLTSVNVWLSMVIIHSLWGIDCCSRIGGQPEIPQRVHSNLRVPAYERTGVARIRAWGKEEVVRVMVKLKLDKEEARNEQWRQREEGGWFLGDEGEWDDAVLDSESCTPEEEAEADIPTGIDDIEAAICDYLWNSELESGLSICSPDHMLRFQKSHPRIGYLPYLLVSCGSLESIPEKLQIVEHKKNKQLNGYDCGMYVMSGWIDRFYRATGDFVCWRLGSIASINDLIFLFLPSTVIISDDQIFRGSIHPKWLQNVSVRSEVFLKALLNPTDMEKQRWQTSFKVRKIRPERVIDLDVDNQSVAEDEADDEDDDDDDDDDEAGDEDDDDDDDDDEDDDPNKYIVSATPPSRKLLIFDLNGVLAYIPRLPADVVLRRGLFEFMQFCRQFCCCPLVFKMRHNVDRVLEKLPVFSEHFYSCGNTITYVHIPLTLLPFERQALEKGGNIRSIWKFVEGL</sequence>
<comment type="caution">
    <text evidence="5">The sequence shown here is derived from an EMBL/GenBank/DDBJ whole genome shotgun (WGS) entry which is preliminary data.</text>
</comment>
<name>A0A6A2ZF28_HIBSY</name>
<dbReference type="InterPro" id="IPR016024">
    <property type="entry name" value="ARM-type_fold"/>
</dbReference>
<keyword evidence="6" id="KW-1185">Reference proteome</keyword>
<dbReference type="Proteomes" id="UP000436088">
    <property type="component" value="Unassembled WGS sequence"/>
</dbReference>
<evidence type="ECO:0000256" key="1">
    <source>
        <dbReference type="ARBA" id="ARBA00023015"/>
    </source>
</evidence>
<organism evidence="5 6">
    <name type="scientific">Hibiscus syriacus</name>
    <name type="common">Rose of Sharon</name>
    <dbReference type="NCBI Taxonomy" id="106335"/>
    <lineage>
        <taxon>Eukaryota</taxon>
        <taxon>Viridiplantae</taxon>
        <taxon>Streptophyta</taxon>
        <taxon>Embryophyta</taxon>
        <taxon>Tracheophyta</taxon>
        <taxon>Spermatophyta</taxon>
        <taxon>Magnoliopsida</taxon>
        <taxon>eudicotyledons</taxon>
        <taxon>Gunneridae</taxon>
        <taxon>Pentapetalae</taxon>
        <taxon>rosids</taxon>
        <taxon>malvids</taxon>
        <taxon>Malvales</taxon>
        <taxon>Malvaceae</taxon>
        <taxon>Malvoideae</taxon>
        <taxon>Hibiscus</taxon>
    </lineage>
</organism>
<comment type="caution">
    <text evidence="3">Lacks conserved residue(s) required for the propagation of feature annotation.</text>
</comment>
<dbReference type="SUPFAM" id="SSF48371">
    <property type="entry name" value="ARM repeat"/>
    <property type="match status" value="1"/>
</dbReference>
<dbReference type="EMBL" id="VEPZ02001155">
    <property type="protein sequence ID" value="KAE8690273.1"/>
    <property type="molecule type" value="Genomic_DNA"/>
</dbReference>
<dbReference type="Gene3D" id="1.10.30.10">
    <property type="entry name" value="High mobility group box domain"/>
    <property type="match status" value="1"/>
</dbReference>
<dbReference type="Pfam" id="PF03514">
    <property type="entry name" value="GRAS"/>
    <property type="match status" value="2"/>
</dbReference>
<feature type="region of interest" description="Disordered" evidence="4">
    <location>
        <begin position="408"/>
        <end position="460"/>
    </location>
</feature>
<dbReference type="InterPro" id="IPR036910">
    <property type="entry name" value="HMG_box_dom_sf"/>
</dbReference>
<accession>A0A6A2ZF28</accession>
<evidence type="ECO:0000256" key="2">
    <source>
        <dbReference type="ARBA" id="ARBA00023163"/>
    </source>
</evidence>